<evidence type="ECO:0000313" key="1">
    <source>
        <dbReference type="EMBL" id="VVA92071.1"/>
    </source>
</evidence>
<organism evidence="1 2">
    <name type="scientific">Arabis nemorensis</name>
    <dbReference type="NCBI Taxonomy" id="586526"/>
    <lineage>
        <taxon>Eukaryota</taxon>
        <taxon>Viridiplantae</taxon>
        <taxon>Streptophyta</taxon>
        <taxon>Embryophyta</taxon>
        <taxon>Tracheophyta</taxon>
        <taxon>Spermatophyta</taxon>
        <taxon>Magnoliopsida</taxon>
        <taxon>eudicotyledons</taxon>
        <taxon>Gunneridae</taxon>
        <taxon>Pentapetalae</taxon>
        <taxon>rosids</taxon>
        <taxon>malvids</taxon>
        <taxon>Brassicales</taxon>
        <taxon>Brassicaceae</taxon>
        <taxon>Arabideae</taxon>
        <taxon>Arabis</taxon>
    </lineage>
</organism>
<name>A0A565ARM3_9BRAS</name>
<protein>
    <submittedName>
        <fullName evidence="1">Uncharacterized protein</fullName>
    </submittedName>
</protein>
<comment type="caution">
    <text evidence="1">The sequence shown here is derived from an EMBL/GenBank/DDBJ whole genome shotgun (WGS) entry which is preliminary data.</text>
</comment>
<proteinExistence type="predicted"/>
<evidence type="ECO:0000313" key="2">
    <source>
        <dbReference type="Proteomes" id="UP000489600"/>
    </source>
</evidence>
<keyword evidence="2" id="KW-1185">Reference proteome</keyword>
<reference evidence="1" key="1">
    <citation type="submission" date="2019-07" db="EMBL/GenBank/DDBJ databases">
        <authorList>
            <person name="Dittberner H."/>
        </authorList>
    </citation>
    <scope>NUCLEOTIDE SEQUENCE [LARGE SCALE GENOMIC DNA]</scope>
</reference>
<accession>A0A565ARM3</accession>
<dbReference type="AlphaFoldDB" id="A0A565ARM3"/>
<dbReference type="Proteomes" id="UP000489600">
    <property type="component" value="Unassembled WGS sequence"/>
</dbReference>
<sequence>MEVASLILIVMMVENIVGENRLIEKQLSKVLYLNFSVTFSYQPYGLNESAG</sequence>
<dbReference type="EMBL" id="CABITT030000001">
    <property type="protein sequence ID" value="VVA92071.1"/>
    <property type="molecule type" value="Genomic_DNA"/>
</dbReference>
<gene>
    <name evidence="1" type="ORF">ANE_LOCUS2516</name>
</gene>